<protein>
    <submittedName>
        <fullName evidence="1">Uncharacterized protein</fullName>
    </submittedName>
</protein>
<name>A0A7G9YX20_9EURY</name>
<accession>A0A7G9YX20</accession>
<dbReference type="EMBL" id="MT631513">
    <property type="protein sequence ID" value="QNO52554.1"/>
    <property type="molecule type" value="Genomic_DNA"/>
</dbReference>
<reference evidence="1" key="1">
    <citation type="submission" date="2020-06" db="EMBL/GenBank/DDBJ databases">
        <title>Unique genomic features of the anaerobic methanotrophic archaea.</title>
        <authorList>
            <person name="Chadwick G.L."/>
            <person name="Skennerton C.T."/>
            <person name="Laso-Perez R."/>
            <person name="Leu A.O."/>
            <person name="Speth D.R."/>
            <person name="Yu H."/>
            <person name="Morgan-Lang C."/>
            <person name="Hatzenpichler R."/>
            <person name="Goudeau D."/>
            <person name="Malmstrom R."/>
            <person name="Brazelton W.J."/>
            <person name="Woyke T."/>
            <person name="Hallam S.J."/>
            <person name="Tyson G.W."/>
            <person name="Wegener G."/>
            <person name="Boetius A."/>
            <person name="Orphan V."/>
        </authorList>
    </citation>
    <scope>NUCLEOTIDE SEQUENCE</scope>
</reference>
<dbReference type="AlphaFoldDB" id="A0A7G9YX20"/>
<proteinExistence type="predicted"/>
<sequence length="37" mass="4221">MIRQIEEGDTKGGIIFRRKSLRSLWSFKGGGGIKNRK</sequence>
<evidence type="ECO:0000313" key="1">
    <source>
        <dbReference type="EMBL" id="QNO52554.1"/>
    </source>
</evidence>
<organism evidence="1">
    <name type="scientific">Candidatus Methanophagaceae archaeon ANME-1 ERB6</name>
    <dbReference type="NCBI Taxonomy" id="2759912"/>
    <lineage>
        <taxon>Archaea</taxon>
        <taxon>Methanobacteriati</taxon>
        <taxon>Methanobacteriota</taxon>
        <taxon>Stenosarchaea group</taxon>
        <taxon>Methanomicrobia</taxon>
        <taxon>Candidatus Methanophagales</taxon>
        <taxon>Candidatus Methanophagaceae</taxon>
    </lineage>
</organism>
<gene>
    <name evidence="1" type="ORF">BJKGENCM_00044</name>
</gene>